<dbReference type="RefSeq" id="WP_339967603.1">
    <property type="nucleotide sequence ID" value="NZ_JBBHJY010000006.1"/>
</dbReference>
<keyword evidence="1 2" id="KW-0238">DNA-binding</keyword>
<evidence type="ECO:0000256" key="2">
    <source>
        <dbReference type="PROSITE-ProRule" id="PRU00335"/>
    </source>
</evidence>
<sequence length="218" mass="24829">MSEKLPKRRRGRPRLDELEAVDVRDRILASSLIVFAERGFDAASVRTIAGRAGVTHTMVTYYYSTKEDLWAAAVEFLFERMERELAMPAVPAEITDAQLIEYARVGLRKYVRYSAQHPEHHRLMIQEAARGSKRLAWVTEKFTRKQHMAGFAAIKMLQDKGVLPPVDTLSLIYMAIGAAQLPYALSPELKLIWNDDPSSQERVEAHIEAMIAMFIPEQ</sequence>
<dbReference type="PROSITE" id="PS50977">
    <property type="entry name" value="HTH_TETR_2"/>
    <property type="match status" value="1"/>
</dbReference>
<dbReference type="SUPFAM" id="SSF48498">
    <property type="entry name" value="Tetracyclin repressor-like, C-terminal domain"/>
    <property type="match status" value="1"/>
</dbReference>
<accession>A0ABU8SA18</accession>
<comment type="caution">
    <text evidence="4">The sequence shown here is derived from an EMBL/GenBank/DDBJ whole genome shotgun (WGS) entry which is preliminary data.</text>
</comment>
<organism evidence="4 5">
    <name type="scientific">Novosphingobium aquae</name>
    <dbReference type="NCBI Taxonomy" id="3133435"/>
    <lineage>
        <taxon>Bacteria</taxon>
        <taxon>Pseudomonadati</taxon>
        <taxon>Pseudomonadota</taxon>
        <taxon>Alphaproteobacteria</taxon>
        <taxon>Sphingomonadales</taxon>
        <taxon>Sphingomonadaceae</taxon>
        <taxon>Novosphingobium</taxon>
    </lineage>
</organism>
<dbReference type="InterPro" id="IPR050109">
    <property type="entry name" value="HTH-type_TetR-like_transc_reg"/>
</dbReference>
<proteinExistence type="predicted"/>
<protein>
    <submittedName>
        <fullName evidence="4">TetR/AcrR family transcriptional regulator</fullName>
    </submittedName>
</protein>
<feature type="DNA-binding region" description="H-T-H motif" evidence="2">
    <location>
        <begin position="44"/>
        <end position="63"/>
    </location>
</feature>
<dbReference type="InterPro" id="IPR001647">
    <property type="entry name" value="HTH_TetR"/>
</dbReference>
<feature type="domain" description="HTH tetR-type" evidence="3">
    <location>
        <begin position="21"/>
        <end position="81"/>
    </location>
</feature>
<dbReference type="Pfam" id="PF00440">
    <property type="entry name" value="TetR_N"/>
    <property type="match status" value="1"/>
</dbReference>
<keyword evidence="5" id="KW-1185">Reference proteome</keyword>
<dbReference type="InterPro" id="IPR036271">
    <property type="entry name" value="Tet_transcr_reg_TetR-rel_C_sf"/>
</dbReference>
<gene>
    <name evidence="4" type="ORF">WG900_12815</name>
</gene>
<dbReference type="PRINTS" id="PR00455">
    <property type="entry name" value="HTHTETR"/>
</dbReference>
<dbReference type="EMBL" id="JBBHJY010000006">
    <property type="protein sequence ID" value="MEJ6010797.1"/>
    <property type="molecule type" value="Genomic_DNA"/>
</dbReference>
<dbReference type="PANTHER" id="PTHR30055:SF226">
    <property type="entry name" value="HTH-TYPE TRANSCRIPTIONAL REGULATOR PKSA"/>
    <property type="match status" value="1"/>
</dbReference>
<dbReference type="SUPFAM" id="SSF46689">
    <property type="entry name" value="Homeodomain-like"/>
    <property type="match status" value="1"/>
</dbReference>
<dbReference type="PANTHER" id="PTHR30055">
    <property type="entry name" value="HTH-TYPE TRANSCRIPTIONAL REGULATOR RUTR"/>
    <property type="match status" value="1"/>
</dbReference>
<reference evidence="4 5" key="1">
    <citation type="submission" date="2024-03" db="EMBL/GenBank/DDBJ databases">
        <authorList>
            <person name="Jo J.-H."/>
        </authorList>
    </citation>
    <scope>NUCLEOTIDE SEQUENCE [LARGE SCALE GENOMIC DNA]</scope>
    <source>
        <strain evidence="4 5">AS3R-12</strain>
    </source>
</reference>
<dbReference type="InterPro" id="IPR009057">
    <property type="entry name" value="Homeodomain-like_sf"/>
</dbReference>
<dbReference type="Gene3D" id="1.10.10.60">
    <property type="entry name" value="Homeodomain-like"/>
    <property type="match status" value="1"/>
</dbReference>
<dbReference type="Proteomes" id="UP001379235">
    <property type="component" value="Unassembled WGS sequence"/>
</dbReference>
<evidence type="ECO:0000256" key="1">
    <source>
        <dbReference type="ARBA" id="ARBA00023125"/>
    </source>
</evidence>
<evidence type="ECO:0000313" key="5">
    <source>
        <dbReference type="Proteomes" id="UP001379235"/>
    </source>
</evidence>
<evidence type="ECO:0000259" key="3">
    <source>
        <dbReference type="PROSITE" id="PS50977"/>
    </source>
</evidence>
<evidence type="ECO:0000313" key="4">
    <source>
        <dbReference type="EMBL" id="MEJ6010797.1"/>
    </source>
</evidence>
<name>A0ABU8SA18_9SPHN</name>
<dbReference type="Gene3D" id="1.10.357.10">
    <property type="entry name" value="Tetracycline Repressor, domain 2"/>
    <property type="match status" value="1"/>
</dbReference>